<dbReference type="PROSITE" id="PS00237">
    <property type="entry name" value="G_PROTEIN_RECEP_F1_1"/>
    <property type="match status" value="1"/>
</dbReference>
<dbReference type="RefSeq" id="XP_030850251.1">
    <property type="nucleotide sequence ID" value="XM_030994391.1"/>
</dbReference>
<evidence type="ECO:0000256" key="10">
    <source>
        <dbReference type="ARBA" id="ARBA00023157"/>
    </source>
</evidence>
<keyword evidence="14" id="KW-0966">Cell projection</keyword>
<dbReference type="Gene3D" id="1.20.1070.10">
    <property type="entry name" value="Rhodopsin 7-helix transmembrane proteins"/>
    <property type="match status" value="1"/>
</dbReference>
<dbReference type="Pfam" id="PF00001">
    <property type="entry name" value="7tm_1"/>
    <property type="match status" value="1"/>
</dbReference>
<protein>
    <recommendedName>
        <fullName evidence="18">G-protein coupled receptors family 1 profile domain-containing protein</fullName>
    </recommendedName>
</protein>
<dbReference type="EnsemblMetazoa" id="XM_030994391">
    <property type="protein sequence ID" value="XP_030850251"/>
    <property type="gene ID" value="LOC100890502"/>
</dbReference>
<evidence type="ECO:0000256" key="2">
    <source>
        <dbReference type="ARBA" id="ARBA00004651"/>
    </source>
</evidence>
<evidence type="ECO:0000256" key="16">
    <source>
        <dbReference type="SAM" id="MobiDB-lite"/>
    </source>
</evidence>
<evidence type="ECO:0000256" key="11">
    <source>
        <dbReference type="ARBA" id="ARBA00023170"/>
    </source>
</evidence>
<feature type="transmembrane region" description="Helical" evidence="17">
    <location>
        <begin position="75"/>
        <end position="100"/>
    </location>
</feature>
<dbReference type="CDD" id="cd00637">
    <property type="entry name" value="7tm_classA_rhodopsin-like"/>
    <property type="match status" value="1"/>
</dbReference>
<keyword evidence="6 17" id="KW-1133">Transmembrane helix</keyword>
<dbReference type="InterPro" id="IPR000276">
    <property type="entry name" value="GPCR_Rhodpsn"/>
</dbReference>
<reference evidence="20" key="1">
    <citation type="submission" date="2015-02" db="EMBL/GenBank/DDBJ databases">
        <title>Genome sequencing for Strongylocentrotus purpuratus.</title>
        <authorList>
            <person name="Murali S."/>
            <person name="Liu Y."/>
            <person name="Vee V."/>
            <person name="English A."/>
            <person name="Wang M."/>
            <person name="Skinner E."/>
            <person name="Han Y."/>
            <person name="Muzny D.M."/>
            <person name="Worley K.C."/>
            <person name="Gibbs R.A."/>
        </authorList>
    </citation>
    <scope>NUCLEOTIDE SEQUENCE</scope>
</reference>
<organism evidence="19 20">
    <name type="scientific">Strongylocentrotus purpuratus</name>
    <name type="common">Purple sea urchin</name>
    <dbReference type="NCBI Taxonomy" id="7668"/>
    <lineage>
        <taxon>Eukaryota</taxon>
        <taxon>Metazoa</taxon>
        <taxon>Echinodermata</taxon>
        <taxon>Eleutherozoa</taxon>
        <taxon>Echinozoa</taxon>
        <taxon>Echinoidea</taxon>
        <taxon>Euechinoidea</taxon>
        <taxon>Echinacea</taxon>
        <taxon>Camarodonta</taxon>
        <taxon>Echinidea</taxon>
        <taxon>Strongylocentrotidae</taxon>
        <taxon>Strongylocentrotus</taxon>
    </lineage>
</organism>
<dbReference type="PANTHER" id="PTHR22752">
    <property type="entry name" value="G PROTEIN-COUPLED RECEPTOR"/>
    <property type="match status" value="1"/>
</dbReference>
<evidence type="ECO:0000256" key="3">
    <source>
        <dbReference type="ARBA" id="ARBA00022473"/>
    </source>
</evidence>
<keyword evidence="20" id="KW-1185">Reference proteome</keyword>
<dbReference type="FunFam" id="1.20.1070.10:FF:000540">
    <property type="entry name" value="Uncharacterized protein"/>
    <property type="match status" value="1"/>
</dbReference>
<dbReference type="SUPFAM" id="SSF81321">
    <property type="entry name" value="Family A G protein-coupled receptor-like"/>
    <property type="match status" value="1"/>
</dbReference>
<evidence type="ECO:0000256" key="15">
    <source>
        <dbReference type="RuleBase" id="RU000688"/>
    </source>
</evidence>
<dbReference type="GO" id="GO:0060170">
    <property type="term" value="C:ciliary membrane"/>
    <property type="evidence" value="ECO:0007669"/>
    <property type="project" value="UniProtKB-SubCell"/>
</dbReference>
<evidence type="ECO:0000256" key="14">
    <source>
        <dbReference type="ARBA" id="ARBA00023273"/>
    </source>
</evidence>
<evidence type="ECO:0000256" key="8">
    <source>
        <dbReference type="ARBA" id="ARBA00023069"/>
    </source>
</evidence>
<comment type="similarity">
    <text evidence="15">Belongs to the G-protein coupled receptor 1 family.</text>
</comment>
<sequence length="424" mass="46612">MSTSIFATTFADTTIGMVSASNESADKVLHASNSTAVIVESTTLAAIMAFTILANLVAMVTIFRVPMLRKNPHNILIINLTVDDLGVALTIMVFSMISVFDDGRLLRTHPILCNFNGFCTVLFSASSFATITCIAIDRYLSVVWSTRFPPSHSRACIMVVGIWVFSASYATLPLVNFLSSFSYLDATHHCSPVWDNCFFYVVGFMTNYVITIPIMFVCYLFVFRIIWKKEKKLSKYRAAAMNLTYSQQSFDDTVIDSESKTGHSVSFAPFSPSSAMSTSSEDGKDRNGIARISMSKSMPHLDTLGSAECSSVDFATPDRCIGDCQLRGYQNCARCRSALTQQIRCCSTTNKENGRSSSVQRSKSTITPSKTISGRRQSRVRSSSNDRTLDRTDVGVGKRRQSSKSLDRSASFFHCLASAGSRSG</sequence>
<keyword evidence="10" id="KW-1015">Disulfide bond</keyword>
<dbReference type="InterPro" id="IPR017452">
    <property type="entry name" value="GPCR_Rhodpsn_7TM"/>
</dbReference>
<feature type="transmembrane region" description="Helical" evidence="17">
    <location>
        <begin position="198"/>
        <end position="227"/>
    </location>
</feature>
<keyword evidence="11 15" id="KW-0675">Receptor</keyword>
<accession>A0A7M7PDV2</accession>
<dbReference type="GO" id="GO:0032870">
    <property type="term" value="P:cellular response to hormone stimulus"/>
    <property type="evidence" value="ECO:0000318"/>
    <property type="project" value="GO_Central"/>
</dbReference>
<evidence type="ECO:0000313" key="20">
    <source>
        <dbReference type="Proteomes" id="UP000007110"/>
    </source>
</evidence>
<evidence type="ECO:0000256" key="4">
    <source>
        <dbReference type="ARBA" id="ARBA00022475"/>
    </source>
</evidence>
<dbReference type="AlphaFoldDB" id="A0A7M7PDV2"/>
<keyword evidence="7 15" id="KW-0297">G-protein coupled receptor</keyword>
<feature type="compositionally biased region" description="Low complexity" evidence="16">
    <location>
        <begin position="362"/>
        <end position="386"/>
    </location>
</feature>
<feature type="transmembrane region" description="Helical" evidence="17">
    <location>
        <begin position="44"/>
        <end position="63"/>
    </location>
</feature>
<keyword evidence="3" id="KW-0217">Developmental protein</keyword>
<evidence type="ECO:0000259" key="18">
    <source>
        <dbReference type="PROSITE" id="PS50262"/>
    </source>
</evidence>
<dbReference type="Proteomes" id="UP000007110">
    <property type="component" value="Unassembled WGS sequence"/>
</dbReference>
<evidence type="ECO:0000256" key="7">
    <source>
        <dbReference type="ARBA" id="ARBA00023040"/>
    </source>
</evidence>
<proteinExistence type="inferred from homology"/>
<evidence type="ECO:0000256" key="12">
    <source>
        <dbReference type="ARBA" id="ARBA00023180"/>
    </source>
</evidence>
<dbReference type="OrthoDB" id="5977853at2759"/>
<evidence type="ECO:0000313" key="19">
    <source>
        <dbReference type="EnsemblMetazoa" id="XP_030850251"/>
    </source>
</evidence>
<evidence type="ECO:0000256" key="1">
    <source>
        <dbReference type="ARBA" id="ARBA00004309"/>
    </source>
</evidence>
<dbReference type="PROSITE" id="PS50262">
    <property type="entry name" value="G_PROTEIN_RECEP_F1_2"/>
    <property type="match status" value="1"/>
</dbReference>
<reference evidence="19" key="2">
    <citation type="submission" date="2021-01" db="UniProtKB">
        <authorList>
            <consortium name="EnsemblMetazoa"/>
        </authorList>
    </citation>
    <scope>IDENTIFICATION</scope>
</reference>
<feature type="transmembrane region" description="Helical" evidence="17">
    <location>
        <begin position="157"/>
        <end position="178"/>
    </location>
</feature>
<feature type="transmembrane region" description="Helical" evidence="17">
    <location>
        <begin position="115"/>
        <end position="136"/>
    </location>
</feature>
<keyword evidence="5 15" id="KW-0812">Transmembrane</keyword>
<dbReference type="KEGG" id="spu:100890502"/>
<name>A0A7M7PDV2_STRPU</name>
<evidence type="ECO:0000256" key="13">
    <source>
        <dbReference type="ARBA" id="ARBA00023224"/>
    </source>
</evidence>
<dbReference type="InParanoid" id="A0A7M7PDV2"/>
<feature type="compositionally biased region" description="Polar residues" evidence="16">
    <location>
        <begin position="349"/>
        <end position="361"/>
    </location>
</feature>
<evidence type="ECO:0000256" key="9">
    <source>
        <dbReference type="ARBA" id="ARBA00023136"/>
    </source>
</evidence>
<comment type="subcellular location">
    <subcellularLocation>
        <location evidence="2">Cell membrane</location>
        <topology evidence="2">Multi-pass membrane protein</topology>
    </subcellularLocation>
    <subcellularLocation>
        <location evidence="1">Cell projection</location>
        <location evidence="1">Cilium membrane</location>
    </subcellularLocation>
</comment>
<keyword evidence="9 17" id="KW-0472">Membrane</keyword>
<dbReference type="OMA" id="TIFRVPM"/>
<dbReference type="PANTHER" id="PTHR22752:SF10">
    <property type="entry name" value="G-PROTEIN COUPLED RECEPTOR 161"/>
    <property type="match status" value="1"/>
</dbReference>
<keyword evidence="8" id="KW-0969">Cilium</keyword>
<dbReference type="GO" id="GO:0004930">
    <property type="term" value="F:G protein-coupled receptor activity"/>
    <property type="evidence" value="ECO:0000318"/>
    <property type="project" value="GO_Central"/>
</dbReference>
<dbReference type="GO" id="GO:0005886">
    <property type="term" value="C:plasma membrane"/>
    <property type="evidence" value="ECO:0000318"/>
    <property type="project" value="GO_Central"/>
</dbReference>
<dbReference type="PRINTS" id="PR00237">
    <property type="entry name" value="GPCRRHODOPSN"/>
</dbReference>
<feature type="region of interest" description="Disordered" evidence="16">
    <location>
        <begin position="349"/>
        <end position="403"/>
    </location>
</feature>
<keyword evidence="4" id="KW-1003">Cell membrane</keyword>
<feature type="domain" description="G-protein coupled receptors family 1 profile" evidence="18">
    <location>
        <begin position="54"/>
        <end position="241"/>
    </location>
</feature>
<evidence type="ECO:0000256" key="5">
    <source>
        <dbReference type="ARBA" id="ARBA00022692"/>
    </source>
</evidence>
<keyword evidence="12" id="KW-0325">Glycoprotein</keyword>
<keyword evidence="13 15" id="KW-0807">Transducer</keyword>
<dbReference type="GO" id="GO:0007186">
    <property type="term" value="P:G protein-coupled receptor signaling pathway"/>
    <property type="evidence" value="ECO:0000318"/>
    <property type="project" value="GO_Central"/>
</dbReference>
<evidence type="ECO:0000256" key="6">
    <source>
        <dbReference type="ARBA" id="ARBA00022989"/>
    </source>
</evidence>
<evidence type="ECO:0000256" key="17">
    <source>
        <dbReference type="SAM" id="Phobius"/>
    </source>
</evidence>
<dbReference type="GeneID" id="100890502"/>